<feature type="transmembrane region" description="Helical" evidence="1">
    <location>
        <begin position="131"/>
        <end position="150"/>
    </location>
</feature>
<keyword evidence="1" id="KW-1133">Transmembrane helix</keyword>
<gene>
    <name evidence="2" type="ORF">NCTC11086_01861</name>
</gene>
<dbReference type="Proteomes" id="UP000248534">
    <property type="component" value="Chromosome 1"/>
</dbReference>
<protein>
    <submittedName>
        <fullName evidence="2">Uncharacterized protein</fullName>
    </submittedName>
</protein>
<proteinExistence type="predicted"/>
<evidence type="ECO:0000313" key="2">
    <source>
        <dbReference type="EMBL" id="SQF71908.1"/>
    </source>
</evidence>
<organism evidence="2 3">
    <name type="scientific">Streptococcus sanguinis</name>
    <dbReference type="NCBI Taxonomy" id="1305"/>
    <lineage>
        <taxon>Bacteria</taxon>
        <taxon>Bacillati</taxon>
        <taxon>Bacillota</taxon>
        <taxon>Bacilli</taxon>
        <taxon>Lactobacillales</taxon>
        <taxon>Streptococcaceae</taxon>
        <taxon>Streptococcus</taxon>
    </lineage>
</organism>
<name>A0A2X3Y9H1_STRSA</name>
<keyword evidence="1" id="KW-0812">Transmembrane</keyword>
<dbReference type="RefSeq" id="WP_111676338.1">
    <property type="nucleotide sequence ID" value="NZ_LS483364.1"/>
</dbReference>
<feature type="transmembrane region" description="Helical" evidence="1">
    <location>
        <begin position="72"/>
        <end position="92"/>
    </location>
</feature>
<reference evidence="2 3" key="1">
    <citation type="submission" date="2018-06" db="EMBL/GenBank/DDBJ databases">
        <authorList>
            <consortium name="Pathogen Informatics"/>
            <person name="Doyle S."/>
        </authorList>
    </citation>
    <scope>NUCLEOTIDE SEQUENCE [LARGE SCALE GENOMIC DNA]</scope>
    <source>
        <strain evidence="2 3">NCTC11086</strain>
    </source>
</reference>
<sequence>MKTNIMLFHENGKVYYYDMETNKIAIRNIENMPSEGAEKTNKIAAKISKYTVAISLVGISIDRLYRSHTTQGINMIAVISLLSLSIYIIFLVSRFFGKKQKYIDSLEAQTIELNQKELEEMCQKVQKAIKMAIIFLLLIIAATVFSFFWFVKFSSIGLLIAGCLFLIFGSIMIPNLKIFEKRKALKEMRRKLRESADE</sequence>
<accession>A0A2X3Y9H1</accession>
<evidence type="ECO:0000256" key="1">
    <source>
        <dbReference type="SAM" id="Phobius"/>
    </source>
</evidence>
<dbReference type="AlphaFoldDB" id="A0A2X3Y9H1"/>
<evidence type="ECO:0000313" key="3">
    <source>
        <dbReference type="Proteomes" id="UP000248534"/>
    </source>
</evidence>
<keyword evidence="1" id="KW-0472">Membrane</keyword>
<feature type="transmembrane region" description="Helical" evidence="1">
    <location>
        <begin position="156"/>
        <end position="179"/>
    </location>
</feature>
<dbReference type="EMBL" id="LS483364">
    <property type="protein sequence ID" value="SQF71908.1"/>
    <property type="molecule type" value="Genomic_DNA"/>
</dbReference>